<dbReference type="Proteomes" id="UP000000447">
    <property type="component" value="Chromosome"/>
</dbReference>
<dbReference type="PROSITE" id="PS51007">
    <property type="entry name" value="CYTC"/>
    <property type="match status" value="1"/>
</dbReference>
<dbReference type="HOGENOM" id="CLU_1844170_0_0_0"/>
<dbReference type="STRING" id="309801.trd_0594"/>
<evidence type="ECO:0000259" key="6">
    <source>
        <dbReference type="PROSITE" id="PS51007"/>
    </source>
</evidence>
<dbReference type="eggNOG" id="COG3474">
    <property type="taxonomic scope" value="Bacteria"/>
</dbReference>
<dbReference type="GO" id="GO:0046872">
    <property type="term" value="F:metal ion binding"/>
    <property type="evidence" value="ECO:0007669"/>
    <property type="project" value="UniProtKB-KW"/>
</dbReference>
<keyword evidence="1 4" id="KW-0349">Heme</keyword>
<sequence length="139" mass="14768">MRRLLLFGCLLSALLLVACGGGGGRSEEKVTPPPVNAELAAAGKEYFNKYACSTCHSMAGQAGIGPALNGIYGKKVQLEDGSSVVVDDAYLRESILQPDAKTVKGYPKGSMTNVIMPFMPELQKPEVLDALVEYIKSTT</sequence>
<evidence type="ECO:0000256" key="1">
    <source>
        <dbReference type="ARBA" id="ARBA00022617"/>
    </source>
</evidence>
<dbReference type="OrthoDB" id="9773456at2"/>
<dbReference type="RefSeq" id="WP_012641994.1">
    <property type="nucleotide sequence ID" value="NC_011959.1"/>
</dbReference>
<organism evidence="7 8">
    <name type="scientific">Thermomicrobium roseum (strain ATCC 27502 / DSM 5159 / P-2)</name>
    <dbReference type="NCBI Taxonomy" id="309801"/>
    <lineage>
        <taxon>Bacteria</taxon>
        <taxon>Pseudomonadati</taxon>
        <taxon>Thermomicrobiota</taxon>
        <taxon>Thermomicrobia</taxon>
        <taxon>Thermomicrobiales</taxon>
        <taxon>Thermomicrobiaceae</taxon>
        <taxon>Thermomicrobium</taxon>
    </lineage>
</organism>
<feature type="signal peptide" evidence="5">
    <location>
        <begin position="1"/>
        <end position="18"/>
    </location>
</feature>
<reference evidence="7 8" key="1">
    <citation type="journal article" date="2009" name="PLoS ONE">
        <title>Complete genome sequence of the aerobic CO-oxidizing thermophile Thermomicrobium roseum.</title>
        <authorList>
            <person name="Wu D."/>
            <person name="Raymond J."/>
            <person name="Wu M."/>
            <person name="Chatterji S."/>
            <person name="Ren Q."/>
            <person name="Graham J.E."/>
            <person name="Bryant D.A."/>
            <person name="Robb F."/>
            <person name="Colman A."/>
            <person name="Tallon L.J."/>
            <person name="Badger J.H."/>
            <person name="Madupu R."/>
            <person name="Ward N.L."/>
            <person name="Eisen J.A."/>
        </authorList>
    </citation>
    <scope>NUCLEOTIDE SEQUENCE [LARGE SCALE GENOMIC DNA]</scope>
    <source>
        <strain evidence="8">ATCC 27502 / DSM 5159 / P-2</strain>
    </source>
</reference>
<dbReference type="AlphaFoldDB" id="B9KYP4"/>
<protein>
    <submittedName>
        <fullName evidence="7">Cytochrome oxidase subunit II</fullName>
    </submittedName>
</protein>
<dbReference type="Gene3D" id="1.10.760.10">
    <property type="entry name" value="Cytochrome c-like domain"/>
    <property type="match status" value="1"/>
</dbReference>
<dbReference type="Pfam" id="PF00034">
    <property type="entry name" value="Cytochrom_C"/>
    <property type="match status" value="1"/>
</dbReference>
<proteinExistence type="predicted"/>
<dbReference type="KEGG" id="tro:trd_0594"/>
<dbReference type="SUPFAM" id="SSF46626">
    <property type="entry name" value="Cytochrome c"/>
    <property type="match status" value="1"/>
</dbReference>
<evidence type="ECO:0000256" key="3">
    <source>
        <dbReference type="ARBA" id="ARBA00023004"/>
    </source>
</evidence>
<keyword evidence="3 4" id="KW-0408">Iron</keyword>
<keyword evidence="5" id="KW-0732">Signal</keyword>
<keyword evidence="2 4" id="KW-0479">Metal-binding</keyword>
<evidence type="ECO:0000256" key="4">
    <source>
        <dbReference type="PROSITE-ProRule" id="PRU00433"/>
    </source>
</evidence>
<feature type="chain" id="PRO_5002888371" evidence="5">
    <location>
        <begin position="19"/>
        <end position="139"/>
    </location>
</feature>
<dbReference type="InterPro" id="IPR036909">
    <property type="entry name" value="Cyt_c-like_dom_sf"/>
</dbReference>
<dbReference type="InterPro" id="IPR009056">
    <property type="entry name" value="Cyt_c-like_dom"/>
</dbReference>
<gene>
    <name evidence="7" type="ordered locus">trd_0594</name>
</gene>
<feature type="domain" description="Cytochrome c" evidence="6">
    <location>
        <begin position="38"/>
        <end position="139"/>
    </location>
</feature>
<evidence type="ECO:0000256" key="5">
    <source>
        <dbReference type="SAM" id="SignalP"/>
    </source>
</evidence>
<evidence type="ECO:0000313" key="7">
    <source>
        <dbReference type="EMBL" id="ACM05411.1"/>
    </source>
</evidence>
<keyword evidence="8" id="KW-1185">Reference proteome</keyword>
<dbReference type="GO" id="GO:0020037">
    <property type="term" value="F:heme binding"/>
    <property type="evidence" value="ECO:0007669"/>
    <property type="project" value="InterPro"/>
</dbReference>
<dbReference type="PROSITE" id="PS51257">
    <property type="entry name" value="PROKAR_LIPOPROTEIN"/>
    <property type="match status" value="1"/>
</dbReference>
<accession>B9KYP4</accession>
<dbReference type="EMBL" id="CP001275">
    <property type="protein sequence ID" value="ACM05411.1"/>
    <property type="molecule type" value="Genomic_DNA"/>
</dbReference>
<evidence type="ECO:0000313" key="8">
    <source>
        <dbReference type="Proteomes" id="UP000000447"/>
    </source>
</evidence>
<dbReference type="GO" id="GO:0009055">
    <property type="term" value="F:electron transfer activity"/>
    <property type="evidence" value="ECO:0007669"/>
    <property type="project" value="InterPro"/>
</dbReference>
<evidence type="ECO:0000256" key="2">
    <source>
        <dbReference type="ARBA" id="ARBA00022723"/>
    </source>
</evidence>
<name>B9KYP4_THERP</name>